<feature type="transmembrane region" description="Helical" evidence="1">
    <location>
        <begin position="50"/>
        <end position="73"/>
    </location>
</feature>
<keyword evidence="1" id="KW-0472">Membrane</keyword>
<keyword evidence="4" id="KW-1185">Reference proteome</keyword>
<dbReference type="InterPro" id="IPR014529">
    <property type="entry name" value="UCP026631"/>
</dbReference>
<feature type="transmembrane region" description="Helical" evidence="1">
    <location>
        <begin position="407"/>
        <end position="426"/>
    </location>
</feature>
<dbReference type="AlphaFoldDB" id="A0A1H3WWB3"/>
<feature type="domain" description="YdbS-like PH" evidence="2">
    <location>
        <begin position="435"/>
        <end position="504"/>
    </location>
</feature>
<name>A0A1H3WWB3_9FLAO</name>
<gene>
    <name evidence="3" type="ORF">SAMN05421540_102143</name>
</gene>
<feature type="transmembrane region" description="Helical" evidence="1">
    <location>
        <begin position="252"/>
        <end position="276"/>
    </location>
</feature>
<dbReference type="InterPro" id="IPR005182">
    <property type="entry name" value="YdbS-like_PH"/>
</dbReference>
<dbReference type="PIRSF" id="PIRSF026631">
    <property type="entry name" value="UCP026631"/>
    <property type="match status" value="1"/>
</dbReference>
<dbReference type="Proteomes" id="UP000198820">
    <property type="component" value="Unassembled WGS sequence"/>
</dbReference>
<reference evidence="3 4" key="1">
    <citation type="submission" date="2016-10" db="EMBL/GenBank/DDBJ databases">
        <authorList>
            <person name="de Groot N.N."/>
        </authorList>
    </citation>
    <scope>NUCLEOTIDE SEQUENCE [LARGE SCALE GENOMIC DNA]</scope>
    <source>
        <strain evidence="3 4">DSM 23581</strain>
    </source>
</reference>
<evidence type="ECO:0000313" key="4">
    <source>
        <dbReference type="Proteomes" id="UP000198820"/>
    </source>
</evidence>
<proteinExistence type="predicted"/>
<dbReference type="RefSeq" id="WP_093239196.1">
    <property type="nucleotide sequence ID" value="NZ_FNQF01000002.1"/>
</dbReference>
<protein>
    <submittedName>
        <fullName evidence="3">Putative membrane protein</fullName>
    </submittedName>
</protein>
<dbReference type="EMBL" id="FNQF01000002">
    <property type="protein sequence ID" value="SDZ90674.1"/>
    <property type="molecule type" value="Genomic_DNA"/>
</dbReference>
<feature type="transmembrane region" description="Helical" evidence="1">
    <location>
        <begin position="382"/>
        <end position="401"/>
    </location>
</feature>
<dbReference type="PANTHER" id="PTHR34473">
    <property type="entry name" value="UPF0699 TRANSMEMBRANE PROTEIN YDBS"/>
    <property type="match status" value="1"/>
</dbReference>
<keyword evidence="1" id="KW-0812">Transmembrane</keyword>
<sequence>MRKETNNFRESRHQSFNGVFLIFFADLIKRIKQNIYLIALPFVSESVRDYILYFYLGLIALVVLQFIYTYVLFRKYTFYISDDAFHLHKGLFKRREIEIPFDRIQNINLQQNFLQQILSVVGLDIETAGESKAEVQIRALRKEDAEELKRLLLVRKHEKLSEDDLDDQFISQDERKDKLNDNLKYNETVVFQLGFFELLKVGLSSNILKGLSLVLAFIAYAFNTFSDFHKQNYDEFLTEQITTNNHYFTGQLLLIFLAFFAFIAIGFIVTAIFTILKYFNLRVIELDQDYEVEYGLFNRFKKVLKSSKVQTLEFRTNPVRKLFGFENAFVSQASAEETSEKNKIGLVGLPADYVKLFFKILFNGRVLNEQSFIKLKCQLFRLRVDLSRLFFVIIALISLFIWHQSSIYSFIILLFLSVLLAVFSYLRVKKSYVSFSDDMLKIGSGIIGTRTTYLEIHKIQSIRVSQSVFQKRRGLSSLTIYTASGSLKVKYLDAEHVNKLTNYLMFKIETSKREWI</sequence>
<feature type="transmembrane region" description="Helical" evidence="1">
    <location>
        <begin position="207"/>
        <end position="225"/>
    </location>
</feature>
<accession>A0A1H3WWB3</accession>
<feature type="domain" description="YdbS-like PH" evidence="2">
    <location>
        <begin position="74"/>
        <end position="151"/>
    </location>
</feature>
<evidence type="ECO:0000259" key="2">
    <source>
        <dbReference type="Pfam" id="PF03703"/>
    </source>
</evidence>
<dbReference type="Pfam" id="PF03703">
    <property type="entry name" value="bPH_2"/>
    <property type="match status" value="2"/>
</dbReference>
<evidence type="ECO:0000256" key="1">
    <source>
        <dbReference type="SAM" id="Phobius"/>
    </source>
</evidence>
<dbReference type="STRING" id="908615.SAMN05421540_102143"/>
<keyword evidence="1" id="KW-1133">Transmembrane helix</keyword>
<evidence type="ECO:0000313" key="3">
    <source>
        <dbReference type="EMBL" id="SDZ90674.1"/>
    </source>
</evidence>
<organism evidence="3 4">
    <name type="scientific">Psychroflexus halocasei</name>
    <dbReference type="NCBI Taxonomy" id="908615"/>
    <lineage>
        <taxon>Bacteria</taxon>
        <taxon>Pseudomonadati</taxon>
        <taxon>Bacteroidota</taxon>
        <taxon>Flavobacteriia</taxon>
        <taxon>Flavobacteriales</taxon>
        <taxon>Flavobacteriaceae</taxon>
        <taxon>Psychroflexus</taxon>
    </lineage>
</organism>
<dbReference type="PANTHER" id="PTHR34473:SF2">
    <property type="entry name" value="UPF0699 TRANSMEMBRANE PROTEIN YDBT"/>
    <property type="match status" value="1"/>
</dbReference>